<keyword evidence="8" id="KW-1185">Reference proteome</keyword>
<evidence type="ECO:0000259" key="2">
    <source>
        <dbReference type="Pfam" id="PF03732"/>
    </source>
</evidence>
<dbReference type="CDD" id="cd09272">
    <property type="entry name" value="RNase_HI_RT_Ty1"/>
    <property type="match status" value="1"/>
</dbReference>
<dbReference type="OrthoDB" id="1750137at2759"/>
<dbReference type="AlphaFoldDB" id="A0A8T2C0G5"/>
<dbReference type="Pfam" id="PF07727">
    <property type="entry name" value="RVT_2"/>
    <property type="match status" value="1"/>
</dbReference>
<dbReference type="InterPro" id="IPR029472">
    <property type="entry name" value="Copia-like_N"/>
</dbReference>
<feature type="domain" description="Retroviral polymerase SH3-like" evidence="5">
    <location>
        <begin position="420"/>
        <end position="454"/>
    </location>
</feature>
<evidence type="ECO:0000313" key="7">
    <source>
        <dbReference type="EMBL" id="KAG7589071.1"/>
    </source>
</evidence>
<dbReference type="PANTHER" id="PTHR11439:SF470">
    <property type="entry name" value="CYSTEINE-RICH RLK (RECEPTOR-LIKE PROTEIN KINASE) 8"/>
    <property type="match status" value="1"/>
</dbReference>
<evidence type="ECO:0000313" key="8">
    <source>
        <dbReference type="Proteomes" id="UP000694251"/>
    </source>
</evidence>
<protein>
    <submittedName>
        <fullName evidence="7">Retrotransposon Copia-like N-terminal</fullName>
    </submittedName>
</protein>
<evidence type="ECO:0000256" key="1">
    <source>
        <dbReference type="SAM" id="MobiDB-lite"/>
    </source>
</evidence>
<evidence type="ECO:0000259" key="4">
    <source>
        <dbReference type="Pfam" id="PF14244"/>
    </source>
</evidence>
<dbReference type="Pfam" id="PF03732">
    <property type="entry name" value="Retrotrans_gag"/>
    <property type="match status" value="1"/>
</dbReference>
<dbReference type="InterPro" id="IPR013103">
    <property type="entry name" value="RVT_2"/>
</dbReference>
<gene>
    <name evidence="7" type="ORF">ISN44_As07g013880</name>
    <name evidence="6" type="ORF">ISN44_As10g010690</name>
</gene>
<proteinExistence type="predicted"/>
<dbReference type="InterPro" id="IPR005162">
    <property type="entry name" value="Retrotrans_gag_dom"/>
</dbReference>
<evidence type="ECO:0000259" key="5">
    <source>
        <dbReference type="Pfam" id="PF25597"/>
    </source>
</evidence>
<feature type="domain" description="Reverse transcriptase Ty1/copia-type" evidence="3">
    <location>
        <begin position="584"/>
        <end position="829"/>
    </location>
</feature>
<feature type="compositionally biased region" description="Polar residues" evidence="1">
    <location>
        <begin position="17"/>
        <end position="31"/>
    </location>
</feature>
<dbReference type="Proteomes" id="UP000694251">
    <property type="component" value="Chromosome 7"/>
</dbReference>
<dbReference type="Pfam" id="PF14244">
    <property type="entry name" value="Retrotran_gag_3"/>
    <property type="match status" value="1"/>
</dbReference>
<dbReference type="PANTHER" id="PTHR11439">
    <property type="entry name" value="GAG-POL-RELATED RETROTRANSPOSON"/>
    <property type="match status" value="1"/>
</dbReference>
<dbReference type="EMBL" id="JAEFBJ010000007">
    <property type="protein sequence ID" value="KAG7589071.1"/>
    <property type="molecule type" value="Genomic_DNA"/>
</dbReference>
<name>A0A8T2C0G5_ARASU</name>
<evidence type="ECO:0000313" key="6">
    <source>
        <dbReference type="EMBL" id="KAG7564300.1"/>
    </source>
</evidence>
<organism evidence="7 8">
    <name type="scientific">Arabidopsis suecica</name>
    <name type="common">Swedish thale-cress</name>
    <name type="synonym">Cardaminopsis suecica</name>
    <dbReference type="NCBI Taxonomy" id="45249"/>
    <lineage>
        <taxon>Eukaryota</taxon>
        <taxon>Viridiplantae</taxon>
        <taxon>Streptophyta</taxon>
        <taxon>Embryophyta</taxon>
        <taxon>Tracheophyta</taxon>
        <taxon>Spermatophyta</taxon>
        <taxon>Magnoliopsida</taxon>
        <taxon>eudicotyledons</taxon>
        <taxon>Gunneridae</taxon>
        <taxon>Pentapetalae</taxon>
        <taxon>rosids</taxon>
        <taxon>malvids</taxon>
        <taxon>Brassicales</taxon>
        <taxon>Brassicaceae</taxon>
        <taxon>Camelineae</taxon>
        <taxon>Arabidopsis</taxon>
    </lineage>
</organism>
<dbReference type="InterPro" id="IPR057670">
    <property type="entry name" value="SH3_retrovirus"/>
</dbReference>
<reference evidence="7 8" key="1">
    <citation type="submission" date="2020-12" db="EMBL/GenBank/DDBJ databases">
        <title>Concerted genomic and epigenomic changes stabilize Arabidopsis allopolyploids.</title>
        <authorList>
            <person name="Chen Z."/>
        </authorList>
    </citation>
    <scope>NUCLEOTIDE SEQUENCE [LARGE SCALE GENOMIC DNA]</scope>
    <source>
        <strain evidence="7">As9502</strain>
        <tissue evidence="7">Leaf</tissue>
    </source>
</reference>
<feature type="region of interest" description="Disordered" evidence="1">
    <location>
        <begin position="1"/>
        <end position="36"/>
    </location>
</feature>
<accession>A0A8T2C0G5</accession>
<comment type="caution">
    <text evidence="7">The sequence shown here is derived from an EMBL/GenBank/DDBJ whole genome shotgun (WGS) entry which is preliminary data.</text>
</comment>
<feature type="domain" description="Retrotransposon gag" evidence="2">
    <location>
        <begin position="135"/>
        <end position="241"/>
    </location>
</feature>
<evidence type="ECO:0000259" key="3">
    <source>
        <dbReference type="Pfam" id="PF07727"/>
    </source>
</evidence>
<feature type="domain" description="Retrotransposon Copia-like N-terminal" evidence="4">
    <location>
        <begin position="71"/>
        <end position="118"/>
    </location>
</feature>
<dbReference type="EMBL" id="JAEFBJ010000010">
    <property type="protein sequence ID" value="KAG7564300.1"/>
    <property type="molecule type" value="Genomic_DNA"/>
</dbReference>
<dbReference type="Proteomes" id="UP000694251">
    <property type="component" value="Chromosome 10"/>
</dbReference>
<dbReference type="Pfam" id="PF25597">
    <property type="entry name" value="SH3_retrovirus"/>
    <property type="match status" value="1"/>
</dbReference>
<sequence>MAKQGRKTRNRNESSETEASPMNTRSRSSIPAANDVALDQNLRSVANRARSESISVGMESFDNTHSPFFLHSADHPGLSIVTHTLDGSNYNNWSIAMRMSLDAKNKLSFVDGSLPRPDVDSSSFKIWSRCNSMVKAWILNVVNQQIYDSILYYEDAVEMWNDLYLRFRVSNLPRKYQLEQSITTLRQGTLDLATYYTKKKTLWEQLANTRSLTVKRCDCDHVKELMEEAETSRIIQFLMGLNDSFANIRGQILNMKPRPGLTEIYNMLDQDESQRLVGGSVPSTFTNHAAFQVQTTSTLEGQNQILLAHGSYQKPRCSYCHKLGHLADKCYKKHGYPPGYESKWKKPQTIGTANLAMQFSPSKEQSAVQVDQSKDDMSNDQIQAMISYLSTKLHSSTVESIHVPPSASTSNSVPVISQISASYKGYKLLDMETRAVTVSRHVIFHEDIFPFVTSNILDATKNFFPHLQSPADLDVSLPLEQTSSDTHHHQDVISSKALVPFEPRPTRKSKPPKHLQDFHCYNFTSNILYPITDIISYSNLSQPFHAFLNAITNNILPQKYSDAKEFQVWCDAMRDEIGAMTRTNTWNICSLPSNKKAIGCKWVFTIKYNADGSIERYKARLVAKGYTQEEGLDYEETFSPVAKLASVRMLLLLAAKMRWSVSQLDISNAFLNGDLDEEIYMKIPPGYADLQGETLPPHAVCRLQKSIYGLKQASRQWFLKFKNTLRGLGFDKSHADHTLFTKLVNGVFLGVLVYVDDIMIVCNNDAAVEEFKEQLKSYFKLRDLGPAKYFLGIEIARSSTGISICQRKYILELLSTTGFLGSKPSSIPMDPSVKFFKTGGKAIPNPEVYRKLVGKLMYLQITRPDISYAVNTLCQFSSAPTDVHLNAVHKVLRYLKGTVGQGLFYPADEKFDLRGFSDSDWATCSDTRRSVTGYCMFIGDSLVSWKSKKQQTASSSTAEAEYRAMALATKELIWLSRLLVDLRVPFTPPAYLYCDNQAALHIANNAVFHERTKHVELDCHITRDQIELGFLKTMFVRTDNQLADPLTKALYPAPFREMIVKMGISNIFAPPS</sequence>